<dbReference type="GO" id="GO:0048646">
    <property type="term" value="P:anatomical structure formation involved in morphogenesis"/>
    <property type="evidence" value="ECO:0007669"/>
    <property type="project" value="UniProtKB-ARBA"/>
</dbReference>
<dbReference type="Gene3D" id="2.10.25.10">
    <property type="entry name" value="Laminin"/>
    <property type="match status" value="2"/>
</dbReference>
<feature type="domain" description="Fibronectin type-III" evidence="9">
    <location>
        <begin position="115"/>
        <end position="217"/>
    </location>
</feature>
<evidence type="ECO:0000256" key="7">
    <source>
        <dbReference type="PROSITE-ProRule" id="PRU00076"/>
    </source>
</evidence>
<evidence type="ECO:0000259" key="8">
    <source>
        <dbReference type="PROSITE" id="PS50026"/>
    </source>
</evidence>
<feature type="domain" description="EGF-like" evidence="8">
    <location>
        <begin position="73"/>
        <end position="110"/>
    </location>
</feature>
<dbReference type="FunFam" id="2.10.25.10:FF:000172">
    <property type="entry name" value="FAT atypical cadherin 3"/>
    <property type="match status" value="1"/>
</dbReference>
<reference evidence="10" key="2">
    <citation type="submission" date="2025-09" db="UniProtKB">
        <authorList>
            <consortium name="Ensembl"/>
        </authorList>
    </citation>
    <scope>IDENTIFICATION</scope>
</reference>
<feature type="disulfide bond" evidence="7">
    <location>
        <begin position="21"/>
        <end position="30"/>
    </location>
</feature>
<dbReference type="GO" id="GO:0043005">
    <property type="term" value="C:neuron projection"/>
    <property type="evidence" value="ECO:0007669"/>
    <property type="project" value="UniProtKB-ARBA"/>
</dbReference>
<accession>A0A8C4ZZ25</accession>
<dbReference type="PROSITE" id="PS50026">
    <property type="entry name" value="EGF_3"/>
    <property type="match status" value="2"/>
</dbReference>
<dbReference type="GO" id="GO:0048667">
    <property type="term" value="P:cell morphogenesis involved in neuron differentiation"/>
    <property type="evidence" value="ECO:0007669"/>
    <property type="project" value="UniProtKB-ARBA"/>
</dbReference>
<dbReference type="GeneTree" id="ENSGT00940000160730"/>
<dbReference type="InterPro" id="IPR013783">
    <property type="entry name" value="Ig-like_fold"/>
</dbReference>
<dbReference type="AlphaFoldDB" id="A0A8C4ZZ25"/>
<evidence type="ECO:0000313" key="11">
    <source>
        <dbReference type="Proteomes" id="UP000694546"/>
    </source>
</evidence>
<dbReference type="CDD" id="cd00054">
    <property type="entry name" value="EGF_CA"/>
    <property type="match status" value="1"/>
</dbReference>
<evidence type="ECO:0000256" key="3">
    <source>
        <dbReference type="ARBA" id="ARBA00022729"/>
    </source>
</evidence>
<evidence type="ECO:0000259" key="9">
    <source>
        <dbReference type="PROSITE" id="PS50853"/>
    </source>
</evidence>
<keyword evidence="6" id="KW-0325">Glycoprotein</keyword>
<dbReference type="GO" id="GO:0016358">
    <property type="term" value="P:dendrite development"/>
    <property type="evidence" value="ECO:0007669"/>
    <property type="project" value="UniProtKB-ARBA"/>
</dbReference>
<evidence type="ECO:0000256" key="6">
    <source>
        <dbReference type="ARBA" id="ARBA00023180"/>
    </source>
</evidence>
<evidence type="ECO:0000313" key="10">
    <source>
        <dbReference type="Ensembl" id="ENSGMOP00000022295.1"/>
    </source>
</evidence>
<dbReference type="Proteomes" id="UP000694546">
    <property type="component" value="Unassembled WGS sequence"/>
</dbReference>
<keyword evidence="5 7" id="KW-1015">Disulfide bond</keyword>
<dbReference type="PROSITE" id="PS00022">
    <property type="entry name" value="EGF_1"/>
    <property type="match status" value="2"/>
</dbReference>
<dbReference type="SMART" id="SM00060">
    <property type="entry name" value="FN3"/>
    <property type="match status" value="3"/>
</dbReference>
<keyword evidence="4" id="KW-0677">Repeat</keyword>
<protein>
    <submittedName>
        <fullName evidence="10">Uncharacterized protein</fullName>
    </submittedName>
</protein>
<dbReference type="Ensembl" id="ENSGMOT00000039712.1">
    <property type="protein sequence ID" value="ENSGMOP00000022295.1"/>
    <property type="gene ID" value="ENSGMOG00000026417.1"/>
</dbReference>
<name>A0A8C4ZZ25_GADMO</name>
<organism evidence="10 11">
    <name type="scientific">Gadus morhua</name>
    <name type="common">Atlantic cod</name>
    <dbReference type="NCBI Taxonomy" id="8049"/>
    <lineage>
        <taxon>Eukaryota</taxon>
        <taxon>Metazoa</taxon>
        <taxon>Chordata</taxon>
        <taxon>Craniata</taxon>
        <taxon>Vertebrata</taxon>
        <taxon>Euteleostomi</taxon>
        <taxon>Actinopterygii</taxon>
        <taxon>Neopterygii</taxon>
        <taxon>Teleostei</taxon>
        <taxon>Neoteleostei</taxon>
        <taxon>Acanthomorphata</taxon>
        <taxon>Zeiogadaria</taxon>
        <taxon>Gadariae</taxon>
        <taxon>Gadiformes</taxon>
        <taxon>Gadoidei</taxon>
        <taxon>Gadidae</taxon>
        <taxon>Gadus</taxon>
    </lineage>
</organism>
<comment type="caution">
    <text evidence="7">Lacks conserved residue(s) required for the propagation of feature annotation.</text>
</comment>
<dbReference type="InterPro" id="IPR000742">
    <property type="entry name" value="EGF"/>
</dbReference>
<dbReference type="Pfam" id="PF00041">
    <property type="entry name" value="fn3"/>
    <property type="match status" value="2"/>
</dbReference>
<keyword evidence="2 7" id="KW-0245">EGF-like domain</keyword>
<dbReference type="InterPro" id="IPR050991">
    <property type="entry name" value="ECM_Regulatory_Proteins"/>
</dbReference>
<dbReference type="CDD" id="cd00063">
    <property type="entry name" value="FN3"/>
    <property type="match status" value="2"/>
</dbReference>
<dbReference type="GO" id="GO:0009887">
    <property type="term" value="P:animal organ morphogenesis"/>
    <property type="evidence" value="ECO:0007669"/>
    <property type="project" value="UniProtKB-ARBA"/>
</dbReference>
<dbReference type="SMART" id="SM00181">
    <property type="entry name" value="EGF"/>
    <property type="match status" value="2"/>
</dbReference>
<feature type="domain" description="Fibronectin type-III" evidence="9">
    <location>
        <begin position="317"/>
        <end position="409"/>
    </location>
</feature>
<evidence type="ECO:0000256" key="2">
    <source>
        <dbReference type="ARBA" id="ARBA00022536"/>
    </source>
</evidence>
<dbReference type="SUPFAM" id="SSF57196">
    <property type="entry name" value="EGF/Laminin"/>
    <property type="match status" value="2"/>
</dbReference>
<dbReference type="InterPro" id="IPR001881">
    <property type="entry name" value="EGF-like_Ca-bd_dom"/>
</dbReference>
<keyword evidence="3" id="KW-0732">Signal</keyword>
<keyword evidence="1" id="KW-0217">Developmental protein</keyword>
<evidence type="ECO:0000256" key="5">
    <source>
        <dbReference type="ARBA" id="ARBA00023157"/>
    </source>
</evidence>
<reference evidence="10" key="1">
    <citation type="submission" date="2025-08" db="UniProtKB">
        <authorList>
            <consortium name="Ensembl"/>
        </authorList>
    </citation>
    <scope>IDENTIFICATION</scope>
</reference>
<dbReference type="InterPro" id="IPR003961">
    <property type="entry name" value="FN3_dom"/>
</dbReference>
<dbReference type="GO" id="GO:0005509">
    <property type="term" value="F:calcium ion binding"/>
    <property type="evidence" value="ECO:0007669"/>
    <property type="project" value="InterPro"/>
</dbReference>
<proteinExistence type="predicted"/>
<dbReference type="SMART" id="SM00179">
    <property type="entry name" value="EGF_CA"/>
    <property type="match status" value="2"/>
</dbReference>
<dbReference type="PANTHER" id="PTHR46708:SF11">
    <property type="entry name" value="RECEPTOR-TYPE TYROSINE-PROTEIN PHOSPHATASE ETA-LIKE"/>
    <property type="match status" value="1"/>
</dbReference>
<dbReference type="OMA" id="NTPNNRC"/>
<feature type="disulfide bond" evidence="7">
    <location>
        <begin position="100"/>
        <end position="109"/>
    </location>
</feature>
<dbReference type="InterPro" id="IPR036116">
    <property type="entry name" value="FN3_sf"/>
</dbReference>
<keyword evidence="11" id="KW-1185">Reference proteome</keyword>
<dbReference type="Pfam" id="PF00008">
    <property type="entry name" value="EGF"/>
    <property type="match status" value="1"/>
</dbReference>
<feature type="domain" description="EGF-like" evidence="8">
    <location>
        <begin position="1"/>
        <end position="31"/>
    </location>
</feature>
<dbReference type="GO" id="GO:0001764">
    <property type="term" value="P:neuron migration"/>
    <property type="evidence" value="ECO:0007669"/>
    <property type="project" value="UniProtKB-ARBA"/>
</dbReference>
<dbReference type="SUPFAM" id="SSF49265">
    <property type="entry name" value="Fibronectin type III"/>
    <property type="match status" value="2"/>
</dbReference>
<evidence type="ECO:0000256" key="1">
    <source>
        <dbReference type="ARBA" id="ARBA00022473"/>
    </source>
</evidence>
<dbReference type="PROSITE" id="PS50853">
    <property type="entry name" value="FN3"/>
    <property type="match status" value="2"/>
</dbReference>
<dbReference type="PANTHER" id="PTHR46708">
    <property type="entry name" value="TENASCIN"/>
    <property type="match status" value="1"/>
</dbReference>
<dbReference type="Gene3D" id="2.60.40.10">
    <property type="entry name" value="Immunoglobulins"/>
    <property type="match status" value="2"/>
</dbReference>
<sequence>ALPCLNGGTCFHYIGKYKCECTDAFGGRHCEAGRTRTCAGPASPPCPGPRAPSAGSAAPGACPPPARVRLGPHDNPCVLQPCGNRGACRSDQQGNYVCTCRVGHTGKDCDKDLLPPSGLHVLRVEEGELEIRWDQPHPSPVPVTGFAITYAPLAAGAGGGGRGGRQTDFLDRQQSSHLLQGLTPGELYNISTFSIKRNANSNDISQPAVALIRTRPLAVEQLAVVNVSSTAVWLSWLVQAARHAAATQLRLSLVPADGGEPVWFDRWLTRSLPVRSSLLPGQMYTLEVLTQSGVRAEEFPSTSRPAGPLHIWTRPLPPQNLSLAQVTSSSALITWERPPGAAADGFVVNVTRGLNTRSRFLPSALQGAYTLRELSPGQQYQLTLTAVRTPGTETVHSAPRHLAFSTREWPRPRSPDRPGPDPGLNGFLLHFLSCRYKELIDRRGRITAQFTNLPRKILRHRTTCQRVPHPCTRLFSETKSVPVWEDGVCHYLYKRTYKVQQDVCFREICEPALPDKTRTFEKDRL</sequence>
<evidence type="ECO:0000256" key="4">
    <source>
        <dbReference type="ARBA" id="ARBA00022737"/>
    </source>
</evidence>